<dbReference type="PROSITE" id="PS01097">
    <property type="entry name" value="HUPF_HYPC"/>
    <property type="match status" value="1"/>
</dbReference>
<accession>A0A4R2L618</accession>
<dbReference type="AlphaFoldDB" id="A0A4R2L618"/>
<evidence type="ECO:0000313" key="2">
    <source>
        <dbReference type="EMBL" id="TCO74625.1"/>
    </source>
</evidence>
<dbReference type="GO" id="GO:1902670">
    <property type="term" value="F:carbon dioxide binding"/>
    <property type="evidence" value="ECO:0007669"/>
    <property type="project" value="TreeGrafter"/>
</dbReference>
<sequence length="72" mass="7920">MCIAVPAQVIKVTENKALVNFGGVNIKVDTSLVDVLNIGDYILLHAGCAIEKLNKKEAQKTLELFEHILKDE</sequence>
<evidence type="ECO:0000256" key="1">
    <source>
        <dbReference type="ARBA" id="ARBA00006018"/>
    </source>
</evidence>
<dbReference type="PRINTS" id="PR00445">
    <property type="entry name" value="HUPFHYPC"/>
</dbReference>
<comment type="caution">
    <text evidence="2">The sequence shown here is derived from an EMBL/GenBank/DDBJ whole genome shotgun (WGS) entry which is preliminary data.</text>
</comment>
<organism evidence="2 3">
    <name type="scientific">Marinisporobacter balticus</name>
    <dbReference type="NCBI Taxonomy" id="2018667"/>
    <lineage>
        <taxon>Bacteria</taxon>
        <taxon>Bacillati</taxon>
        <taxon>Bacillota</taxon>
        <taxon>Clostridia</taxon>
        <taxon>Peptostreptococcales</taxon>
        <taxon>Thermotaleaceae</taxon>
        <taxon>Marinisporobacter</taxon>
    </lineage>
</organism>
<dbReference type="InterPro" id="IPR001109">
    <property type="entry name" value="Hydrogenase_HupF/HypC"/>
</dbReference>
<reference evidence="2 3" key="1">
    <citation type="submission" date="2019-03" db="EMBL/GenBank/DDBJ databases">
        <title>Genomic Encyclopedia of Type Strains, Phase IV (KMG-IV): sequencing the most valuable type-strain genomes for metagenomic binning, comparative biology and taxonomic classification.</title>
        <authorList>
            <person name="Goeker M."/>
        </authorList>
    </citation>
    <scope>NUCLEOTIDE SEQUENCE [LARGE SCALE GENOMIC DNA]</scope>
    <source>
        <strain evidence="2 3">DSM 102940</strain>
    </source>
</reference>
<dbReference type="OrthoDB" id="9806017at2"/>
<dbReference type="GO" id="GO:0005506">
    <property type="term" value="F:iron ion binding"/>
    <property type="evidence" value="ECO:0007669"/>
    <property type="project" value="TreeGrafter"/>
</dbReference>
<dbReference type="PANTHER" id="PTHR35177:SF2">
    <property type="entry name" value="HYDROGENASE MATURATION FACTOR HYBG"/>
    <property type="match status" value="1"/>
</dbReference>
<dbReference type="EMBL" id="SLWV01000012">
    <property type="protein sequence ID" value="TCO74625.1"/>
    <property type="molecule type" value="Genomic_DNA"/>
</dbReference>
<name>A0A4R2L618_9FIRM</name>
<keyword evidence="3" id="KW-1185">Reference proteome</keyword>
<dbReference type="RefSeq" id="WP_132245387.1">
    <property type="nucleotide sequence ID" value="NZ_SLWV01000012.1"/>
</dbReference>
<dbReference type="GO" id="GO:0051604">
    <property type="term" value="P:protein maturation"/>
    <property type="evidence" value="ECO:0007669"/>
    <property type="project" value="TreeGrafter"/>
</dbReference>
<gene>
    <name evidence="2" type="ORF">EV214_112106</name>
</gene>
<dbReference type="InterPro" id="IPR019812">
    <property type="entry name" value="Hydgase_assmbl_chp_CS"/>
</dbReference>
<proteinExistence type="inferred from homology"/>
<dbReference type="Gene3D" id="2.30.30.140">
    <property type="match status" value="1"/>
</dbReference>
<dbReference type="Proteomes" id="UP000294919">
    <property type="component" value="Unassembled WGS sequence"/>
</dbReference>
<dbReference type="SUPFAM" id="SSF159127">
    <property type="entry name" value="HupF/HypC-like"/>
    <property type="match status" value="1"/>
</dbReference>
<dbReference type="Pfam" id="PF01455">
    <property type="entry name" value="HupF_HypC"/>
    <property type="match status" value="1"/>
</dbReference>
<comment type="similarity">
    <text evidence="1">Belongs to the HupF/HypC family.</text>
</comment>
<dbReference type="NCBIfam" id="TIGR00074">
    <property type="entry name" value="hypC_hupF"/>
    <property type="match status" value="1"/>
</dbReference>
<protein>
    <submittedName>
        <fullName evidence="2">Hydrogenase maturation protein HypC</fullName>
    </submittedName>
</protein>
<evidence type="ECO:0000313" key="3">
    <source>
        <dbReference type="Proteomes" id="UP000294919"/>
    </source>
</evidence>
<dbReference type="PANTHER" id="PTHR35177">
    <property type="entry name" value="HYDROGENASE MATURATION FACTOR HYBG"/>
    <property type="match status" value="1"/>
</dbReference>